<dbReference type="InterPro" id="IPR001138">
    <property type="entry name" value="Zn2Cys6_DnaBD"/>
</dbReference>
<reference evidence="5 6" key="1">
    <citation type="submission" date="2020-05" db="EMBL/GenBank/DDBJ databases">
        <title>Ceratocystis lukuohia genome.</title>
        <authorList>
            <person name="Harrington T.C."/>
            <person name="Kim K."/>
            <person name="Mayers C.G."/>
        </authorList>
    </citation>
    <scope>NUCLEOTIDE SEQUENCE [LARGE SCALE GENOMIC DNA]</scope>
    <source>
        <strain evidence="5 6">C4212</strain>
    </source>
</reference>
<feature type="compositionally biased region" description="Polar residues" evidence="3">
    <location>
        <begin position="41"/>
        <end position="66"/>
    </location>
</feature>
<dbReference type="SMART" id="SM00906">
    <property type="entry name" value="Fungal_trans"/>
    <property type="match status" value="1"/>
</dbReference>
<gene>
    <name evidence="5" type="ORF">HOO65_010120</name>
</gene>
<dbReference type="PANTHER" id="PTHR31668:SF4">
    <property type="entry name" value="TRANSCRIPTIONAL ACTIVATOR PROTEIN DAL81"/>
    <property type="match status" value="1"/>
</dbReference>
<dbReference type="PROSITE" id="PS00463">
    <property type="entry name" value="ZN2_CY6_FUNGAL_1"/>
    <property type="match status" value="1"/>
</dbReference>
<proteinExistence type="predicted"/>
<dbReference type="CDD" id="cd12148">
    <property type="entry name" value="fungal_TF_MHR"/>
    <property type="match status" value="1"/>
</dbReference>
<feature type="compositionally biased region" description="Low complexity" evidence="3">
    <location>
        <begin position="423"/>
        <end position="434"/>
    </location>
</feature>
<evidence type="ECO:0000256" key="3">
    <source>
        <dbReference type="SAM" id="MobiDB-lite"/>
    </source>
</evidence>
<feature type="compositionally biased region" description="Polar residues" evidence="3">
    <location>
        <begin position="310"/>
        <end position="322"/>
    </location>
</feature>
<feature type="compositionally biased region" description="Low complexity" evidence="3">
    <location>
        <begin position="139"/>
        <end position="163"/>
    </location>
</feature>
<keyword evidence="6" id="KW-1185">Reference proteome</keyword>
<evidence type="ECO:0000256" key="2">
    <source>
        <dbReference type="ARBA" id="ARBA00023242"/>
    </source>
</evidence>
<dbReference type="SMART" id="SM00066">
    <property type="entry name" value="GAL4"/>
    <property type="match status" value="1"/>
</dbReference>
<dbReference type="InterPro" id="IPR007219">
    <property type="entry name" value="XnlR_reg_dom"/>
</dbReference>
<feature type="compositionally biased region" description="Polar residues" evidence="3">
    <location>
        <begin position="355"/>
        <end position="370"/>
    </location>
</feature>
<dbReference type="Pfam" id="PF04082">
    <property type="entry name" value="Fungal_trans"/>
    <property type="match status" value="1"/>
</dbReference>
<dbReference type="InterPro" id="IPR050797">
    <property type="entry name" value="Carb_Metab_Trans_Reg"/>
</dbReference>
<sequence>MSTHGPRTVYHDMAAKQHHHHHHHQTPSIYALPLSQFTTSSMSHQTHLHSQAQLHGHPHSSNSNMMYSFLPADTPSSAMAPLARPAQTPVGSSPTSSGASASPSSMTTPAYGMGVPPTSNMAIDMGMNMGISEQPLSTSPSSMSQPAPLPSSQPVSQPTSSLQRASRPCDTCRVRKTRCVRQNNASQCILCAFHNKQCTYLRGPPPRGSATTVTRHKNKEKTRAAKGQAKAPQASACVSPTRVAVTSASPSASPTTPALTVASTAPSNESTASQDTSSSESELAIHSEASSKTNTNANSNANEVFDLDSPSVTGSPEGNVNESDYDRYMSILKGEYRSSPSSPESLQSPQSMPSDSASNTQDSPLSSDYSSPKLIPLLSGTLGLSLATHPEYIGPTSHREPVLLDLQRYDINSPTDYPTGSDPSPASSNSAPAPVARRINDRTMFLIYPDDNLASEGQRIAHCDAVEACVRPLGKALVDLYFRIVHPSYPILHKKSFLPEYAISHRCFTPSLLAAVYLIALDYQLYDPNMASGIIQLENPNGPADLEALVERTLVEDLKRPKISTLQAGLLLLQRHRPNGVSSNWMFTAQIVALAQGLGLHVDCSAWEIPEWEKGLRRRLGWALYLQDRWGVFSHGRLRLLSDQDWDLQPCSSTDFPESSAIDEDPAADGNIEVDSGRQQFIKQAELAGILNQVMGLFYTSSATKPGGSLDRMGVVQAVEMARPVMVRLREWRNSLPAKLQLDCIEDRKLSANGSLHLALAATEAALHRALVRLLTSTSPPDLVNAVRSAATNRVLGAINLLKSLRPEHLGAFWNGASAHQVAIIGSLAGLLWATSVDEAEIQWRKSMMMELRWVLRVRGQTNGFIREALRVLEKDLGHVGDKM</sequence>
<dbReference type="SUPFAM" id="SSF57701">
    <property type="entry name" value="Zn2/Cys6 DNA-binding domain"/>
    <property type="match status" value="1"/>
</dbReference>
<dbReference type="EMBL" id="JABSNW010000001">
    <property type="protein sequence ID" value="KAL2890762.1"/>
    <property type="molecule type" value="Genomic_DNA"/>
</dbReference>
<organism evidence="5 6">
    <name type="scientific">Ceratocystis lukuohia</name>
    <dbReference type="NCBI Taxonomy" id="2019550"/>
    <lineage>
        <taxon>Eukaryota</taxon>
        <taxon>Fungi</taxon>
        <taxon>Dikarya</taxon>
        <taxon>Ascomycota</taxon>
        <taxon>Pezizomycotina</taxon>
        <taxon>Sordariomycetes</taxon>
        <taxon>Hypocreomycetidae</taxon>
        <taxon>Microascales</taxon>
        <taxon>Ceratocystidaceae</taxon>
        <taxon>Ceratocystis</taxon>
    </lineage>
</organism>
<name>A0ABR4MR65_9PEZI</name>
<feature type="compositionally biased region" description="Polar residues" evidence="3">
    <location>
        <begin position="411"/>
        <end position="422"/>
    </location>
</feature>
<protein>
    <submittedName>
        <fullName evidence="5">Transcriptional activator protein DAL81</fullName>
    </submittedName>
</protein>
<dbReference type="Gene3D" id="4.10.240.10">
    <property type="entry name" value="Zn(2)-C6 fungal-type DNA-binding domain"/>
    <property type="match status" value="1"/>
</dbReference>
<evidence type="ECO:0000256" key="1">
    <source>
        <dbReference type="ARBA" id="ARBA00022723"/>
    </source>
</evidence>
<keyword evidence="1" id="KW-0479">Metal-binding</keyword>
<feature type="region of interest" description="Disordered" evidence="3">
    <location>
        <begin position="41"/>
        <end position="170"/>
    </location>
</feature>
<comment type="caution">
    <text evidence="5">The sequence shown here is derived from an EMBL/GenBank/DDBJ whole genome shotgun (WGS) entry which is preliminary data.</text>
</comment>
<accession>A0ABR4MR65</accession>
<feature type="compositionally biased region" description="Low complexity" evidence="3">
    <location>
        <begin position="241"/>
        <end position="303"/>
    </location>
</feature>
<dbReference type="InterPro" id="IPR036864">
    <property type="entry name" value="Zn2-C6_fun-type_DNA-bd_sf"/>
</dbReference>
<dbReference type="Proteomes" id="UP001610728">
    <property type="component" value="Unassembled WGS sequence"/>
</dbReference>
<dbReference type="RefSeq" id="XP_070861942.1">
    <property type="nucleotide sequence ID" value="XM_070999646.1"/>
</dbReference>
<evidence type="ECO:0000259" key="4">
    <source>
        <dbReference type="PROSITE" id="PS50048"/>
    </source>
</evidence>
<dbReference type="GeneID" id="98114366"/>
<feature type="domain" description="Zn(2)-C6 fungal-type" evidence="4">
    <location>
        <begin position="168"/>
        <end position="200"/>
    </location>
</feature>
<dbReference type="PANTHER" id="PTHR31668">
    <property type="entry name" value="GLUCOSE TRANSPORT TRANSCRIPTION REGULATOR RGT1-RELATED-RELATED"/>
    <property type="match status" value="1"/>
</dbReference>
<feature type="region of interest" description="Disordered" evidence="3">
    <location>
        <begin position="411"/>
        <end position="434"/>
    </location>
</feature>
<keyword evidence="2" id="KW-0539">Nucleus</keyword>
<evidence type="ECO:0000313" key="5">
    <source>
        <dbReference type="EMBL" id="KAL2890762.1"/>
    </source>
</evidence>
<feature type="compositionally biased region" description="Low complexity" evidence="3">
    <location>
        <begin position="338"/>
        <end position="354"/>
    </location>
</feature>
<dbReference type="PROSITE" id="PS50048">
    <property type="entry name" value="ZN2_CY6_FUNGAL_2"/>
    <property type="match status" value="1"/>
</dbReference>
<evidence type="ECO:0000313" key="6">
    <source>
        <dbReference type="Proteomes" id="UP001610728"/>
    </source>
</evidence>
<dbReference type="Pfam" id="PF00172">
    <property type="entry name" value="Zn_clus"/>
    <property type="match status" value="1"/>
</dbReference>
<feature type="compositionally biased region" description="Low complexity" evidence="3">
    <location>
        <begin position="91"/>
        <end position="110"/>
    </location>
</feature>
<feature type="region of interest" description="Disordered" evidence="3">
    <location>
        <begin position="202"/>
        <end position="372"/>
    </location>
</feature>
<dbReference type="CDD" id="cd00067">
    <property type="entry name" value="GAL4"/>
    <property type="match status" value="1"/>
</dbReference>